<feature type="compositionally biased region" description="Acidic residues" evidence="1">
    <location>
        <begin position="112"/>
        <end position="127"/>
    </location>
</feature>
<organism evidence="2 3">
    <name type="scientific">Nephila pilipes</name>
    <name type="common">Giant wood spider</name>
    <name type="synonym">Nephila maculata</name>
    <dbReference type="NCBI Taxonomy" id="299642"/>
    <lineage>
        <taxon>Eukaryota</taxon>
        <taxon>Metazoa</taxon>
        <taxon>Ecdysozoa</taxon>
        <taxon>Arthropoda</taxon>
        <taxon>Chelicerata</taxon>
        <taxon>Arachnida</taxon>
        <taxon>Araneae</taxon>
        <taxon>Araneomorphae</taxon>
        <taxon>Entelegynae</taxon>
        <taxon>Araneoidea</taxon>
        <taxon>Nephilidae</taxon>
        <taxon>Nephila</taxon>
    </lineage>
</organism>
<dbReference type="EMBL" id="BMAW01086980">
    <property type="protein sequence ID" value="GFU49491.1"/>
    <property type="molecule type" value="Genomic_DNA"/>
</dbReference>
<name>A0A8X6ULP9_NEPPI</name>
<feature type="region of interest" description="Disordered" evidence="1">
    <location>
        <begin position="112"/>
        <end position="175"/>
    </location>
</feature>
<comment type="caution">
    <text evidence="2">The sequence shown here is derived from an EMBL/GenBank/DDBJ whole genome shotgun (WGS) entry which is preliminary data.</text>
</comment>
<proteinExistence type="predicted"/>
<gene>
    <name evidence="2" type="ORF">NPIL_486771</name>
</gene>
<protein>
    <submittedName>
        <fullName evidence="2">Uncharacterized protein</fullName>
    </submittedName>
</protein>
<evidence type="ECO:0000313" key="3">
    <source>
        <dbReference type="Proteomes" id="UP000887013"/>
    </source>
</evidence>
<feature type="region of interest" description="Disordered" evidence="1">
    <location>
        <begin position="26"/>
        <end position="57"/>
    </location>
</feature>
<keyword evidence="3" id="KW-1185">Reference proteome</keyword>
<evidence type="ECO:0000313" key="2">
    <source>
        <dbReference type="EMBL" id="GFU49491.1"/>
    </source>
</evidence>
<evidence type="ECO:0000256" key="1">
    <source>
        <dbReference type="SAM" id="MobiDB-lite"/>
    </source>
</evidence>
<sequence>MPRNVHHSQKIHYHLQIRNELVKVVTESDSTGSDEDESAMVDNKSDSPGSDGNPTCRIPSYLPYGYYITDEYPNPEALGDDCDPSTSCGTIKALSLISRAQVLYLRSYLIEESSDEEPTQTETEMADEQPLHTSTEIEDVEKMHTSSEMANEEGMPTSAEMANEESMPTSTEMEDVEPMKVLIHFLIFS</sequence>
<dbReference type="AlphaFoldDB" id="A0A8X6ULP9"/>
<accession>A0A8X6ULP9</accession>
<dbReference type="Proteomes" id="UP000887013">
    <property type="component" value="Unassembled WGS sequence"/>
</dbReference>
<reference evidence="2" key="1">
    <citation type="submission" date="2020-08" db="EMBL/GenBank/DDBJ databases">
        <title>Multicomponent nature underlies the extraordinary mechanical properties of spider dragline silk.</title>
        <authorList>
            <person name="Kono N."/>
            <person name="Nakamura H."/>
            <person name="Mori M."/>
            <person name="Yoshida Y."/>
            <person name="Ohtoshi R."/>
            <person name="Malay A.D."/>
            <person name="Moran D.A.P."/>
            <person name="Tomita M."/>
            <person name="Numata K."/>
            <person name="Arakawa K."/>
        </authorList>
    </citation>
    <scope>NUCLEOTIDE SEQUENCE</scope>
</reference>